<feature type="domain" description="NfeD-like C-terminal" evidence="2">
    <location>
        <begin position="85"/>
        <end position="138"/>
    </location>
</feature>
<protein>
    <recommendedName>
        <fullName evidence="2">NfeD-like C-terminal domain-containing protein</fullName>
    </recommendedName>
</protein>
<dbReference type="InterPro" id="IPR002810">
    <property type="entry name" value="NfeD-like_C"/>
</dbReference>
<dbReference type="Pfam" id="PF01957">
    <property type="entry name" value="NfeD"/>
    <property type="match status" value="1"/>
</dbReference>
<feature type="transmembrane region" description="Helical" evidence="1">
    <location>
        <begin position="46"/>
        <end position="64"/>
    </location>
</feature>
<dbReference type="Proteomes" id="UP000180246">
    <property type="component" value="Unassembled WGS sequence"/>
</dbReference>
<organism evidence="3 4">
    <name type="scientific">Massilia timonae</name>
    <dbReference type="NCBI Taxonomy" id="47229"/>
    <lineage>
        <taxon>Bacteria</taxon>
        <taxon>Pseudomonadati</taxon>
        <taxon>Pseudomonadota</taxon>
        <taxon>Betaproteobacteria</taxon>
        <taxon>Burkholderiales</taxon>
        <taxon>Oxalobacteraceae</taxon>
        <taxon>Telluria group</taxon>
        <taxon>Massilia</taxon>
    </lineage>
</organism>
<keyword evidence="1" id="KW-1133">Transmembrane helix</keyword>
<keyword evidence="1" id="KW-0472">Membrane</keyword>
<proteinExistence type="predicted"/>
<dbReference type="AlphaFoldDB" id="A0A1S2NFY3"/>
<name>A0A1S2NFY3_9BURK</name>
<dbReference type="RefSeq" id="WP_071362490.1">
    <property type="nucleotide sequence ID" value="NZ_DALZDZ010000056.1"/>
</dbReference>
<evidence type="ECO:0000256" key="1">
    <source>
        <dbReference type="SAM" id="Phobius"/>
    </source>
</evidence>
<dbReference type="EMBL" id="JRYB01000001">
    <property type="protein sequence ID" value="OIJ43859.1"/>
    <property type="molecule type" value="Genomic_DNA"/>
</dbReference>
<evidence type="ECO:0000313" key="4">
    <source>
        <dbReference type="Proteomes" id="UP000180246"/>
    </source>
</evidence>
<evidence type="ECO:0000313" key="3">
    <source>
        <dbReference type="EMBL" id="OIJ43859.1"/>
    </source>
</evidence>
<comment type="caution">
    <text evidence="3">The sequence shown here is derived from an EMBL/GenBank/DDBJ whole genome shotgun (WGS) entry which is preliminary data.</text>
</comment>
<gene>
    <name evidence="3" type="ORF">LO55_3607</name>
</gene>
<keyword evidence="1" id="KW-0812">Transmembrane</keyword>
<evidence type="ECO:0000259" key="2">
    <source>
        <dbReference type="Pfam" id="PF01957"/>
    </source>
</evidence>
<accession>A0A1S2NFY3</accession>
<feature type="transmembrane region" description="Helical" evidence="1">
    <location>
        <begin position="7"/>
        <end position="40"/>
    </location>
</feature>
<sequence>MSDWTYWLIGAGILIVAELFIGTFYLLMIAVGLLCGAGAAWLGASGPQQTLAAALVGIGATMILRRTRYARHGRGQAANDPSINLDIGQRVTVPQWQERRARVMYRGALWDVELRAGLEPEPGDFEIVEVQGNRLIVARRQA</sequence>
<reference evidence="3 4" key="1">
    <citation type="submission" date="2014-10" db="EMBL/GenBank/DDBJ databases">
        <authorList>
            <person name="Seo M.-J."/>
            <person name="Seok Y.J."/>
            <person name="Cha I.-T."/>
        </authorList>
    </citation>
    <scope>NUCLEOTIDE SEQUENCE [LARGE SCALE GENOMIC DNA]</scope>
    <source>
        <strain evidence="3 4">NEU</strain>
    </source>
</reference>